<evidence type="ECO:0000256" key="1">
    <source>
        <dbReference type="ARBA" id="ARBA00004496"/>
    </source>
</evidence>
<dbReference type="GO" id="GO:0051259">
    <property type="term" value="P:protein complex oligomerization"/>
    <property type="evidence" value="ECO:0007669"/>
    <property type="project" value="InterPro"/>
</dbReference>
<dbReference type="InterPro" id="IPR036388">
    <property type="entry name" value="WH-like_DNA-bd_sf"/>
</dbReference>
<evidence type="ECO:0000259" key="10">
    <source>
        <dbReference type="Pfam" id="PF02863"/>
    </source>
</evidence>
<dbReference type="Proteomes" id="UP000291933">
    <property type="component" value="Unassembled WGS sequence"/>
</dbReference>
<protein>
    <recommendedName>
        <fullName evidence="8">Arginine repressor</fullName>
    </recommendedName>
</protein>
<dbReference type="OrthoDB" id="7060358at2"/>
<dbReference type="InterPro" id="IPR020899">
    <property type="entry name" value="Arg_repress_C"/>
</dbReference>
<evidence type="ECO:0000313" key="11">
    <source>
        <dbReference type="EMBL" id="TBT94631.1"/>
    </source>
</evidence>
<comment type="function">
    <text evidence="8">Regulates arginine biosynthesis genes.</text>
</comment>
<reference evidence="11 12" key="1">
    <citation type="submission" date="2019-01" db="EMBL/GenBank/DDBJ databases">
        <title>Lactibacter flavus gen. nov., sp. nov., a novel bacterium of the family Propionibacteriaceae isolated from raw milk and dairy products.</title>
        <authorList>
            <person name="Huptas C."/>
            <person name="Wenning M."/>
            <person name="Breitenwieser F."/>
            <person name="Doll E."/>
            <person name="Von Neubeck M."/>
            <person name="Busse H.-J."/>
            <person name="Scherer S."/>
        </authorList>
    </citation>
    <scope>NUCLEOTIDE SEQUENCE [LARGE SCALE GENOMIC DNA]</scope>
    <source>
        <strain evidence="11 12">DSM 22130</strain>
    </source>
</reference>
<dbReference type="PANTHER" id="PTHR34471">
    <property type="entry name" value="ARGININE REPRESSOR"/>
    <property type="match status" value="1"/>
</dbReference>
<organism evidence="11 12">
    <name type="scientific">Propioniciclava tarda</name>
    <dbReference type="NCBI Taxonomy" id="433330"/>
    <lineage>
        <taxon>Bacteria</taxon>
        <taxon>Bacillati</taxon>
        <taxon>Actinomycetota</taxon>
        <taxon>Actinomycetes</taxon>
        <taxon>Propionibacteriales</taxon>
        <taxon>Propionibacteriaceae</taxon>
        <taxon>Propioniciclava</taxon>
    </lineage>
</organism>
<dbReference type="SUPFAM" id="SSF55252">
    <property type="entry name" value="C-terminal domain of arginine repressor"/>
    <property type="match status" value="1"/>
</dbReference>
<keyword evidence="12" id="KW-1185">Reference proteome</keyword>
<dbReference type="GO" id="GO:1900079">
    <property type="term" value="P:regulation of arginine biosynthetic process"/>
    <property type="evidence" value="ECO:0007669"/>
    <property type="project" value="UniProtKB-UniRule"/>
</dbReference>
<keyword evidence="8" id="KW-0055">Arginine biosynthesis</keyword>
<comment type="similarity">
    <text evidence="2 8">Belongs to the ArgR family.</text>
</comment>
<evidence type="ECO:0000256" key="8">
    <source>
        <dbReference type="HAMAP-Rule" id="MF_00173"/>
    </source>
</evidence>
<dbReference type="InterPro" id="IPR036390">
    <property type="entry name" value="WH_DNA-bd_sf"/>
</dbReference>
<evidence type="ECO:0000256" key="7">
    <source>
        <dbReference type="ARBA" id="ARBA00023163"/>
    </source>
</evidence>
<accession>A0A4V2JT26</accession>
<feature type="domain" description="Arginine repressor DNA-binding" evidence="9">
    <location>
        <begin position="9"/>
        <end position="70"/>
    </location>
</feature>
<dbReference type="Gene3D" id="1.10.10.10">
    <property type="entry name" value="Winged helix-like DNA-binding domain superfamily/Winged helix DNA-binding domain"/>
    <property type="match status" value="1"/>
</dbReference>
<feature type="domain" description="Arginine repressor C-terminal" evidence="10">
    <location>
        <begin position="91"/>
        <end position="151"/>
    </location>
</feature>
<dbReference type="Gene3D" id="3.30.1360.40">
    <property type="match status" value="1"/>
</dbReference>
<dbReference type="GO" id="GO:0003677">
    <property type="term" value="F:DNA binding"/>
    <property type="evidence" value="ECO:0007669"/>
    <property type="project" value="UniProtKB-KW"/>
</dbReference>
<keyword evidence="7 8" id="KW-0804">Transcription</keyword>
<comment type="subcellular location">
    <subcellularLocation>
        <location evidence="1 8">Cytoplasm</location>
    </subcellularLocation>
</comment>
<keyword evidence="8" id="KW-0028">Amino-acid biosynthesis</keyword>
<dbReference type="InterPro" id="IPR020900">
    <property type="entry name" value="Arg_repress_DNA-bd"/>
</dbReference>
<name>A0A4V2JT26_PROTD</name>
<dbReference type="InterPro" id="IPR036251">
    <property type="entry name" value="Arg_repress_C_sf"/>
</dbReference>
<keyword evidence="6 8" id="KW-0238">DNA-binding</keyword>
<dbReference type="AlphaFoldDB" id="A0A4V2JT26"/>
<sequence length="160" mass="15914">MSAQAPAVRQSVVRRLLASADVRSQAELVDRLRGLGFKASQGTVSRDLAALGARKSRRGAGSVYVLPDPTSASSFTAPGGEPGDLASLGASLVLEAAHGSHVVVLHCPVGAAGFVAASIDRARVPGVLGTLAGDDTVLIVTSDADAAARLQGSLGAGPGH</sequence>
<dbReference type="UniPathway" id="UPA00068"/>
<dbReference type="HAMAP" id="MF_00173">
    <property type="entry name" value="Arg_repressor"/>
    <property type="match status" value="1"/>
</dbReference>
<dbReference type="GO" id="GO:0034618">
    <property type="term" value="F:arginine binding"/>
    <property type="evidence" value="ECO:0007669"/>
    <property type="project" value="InterPro"/>
</dbReference>
<comment type="pathway">
    <text evidence="8">Amino-acid biosynthesis; L-arginine biosynthesis [regulation].</text>
</comment>
<dbReference type="Pfam" id="PF02863">
    <property type="entry name" value="Arg_repressor_C"/>
    <property type="match status" value="1"/>
</dbReference>
<dbReference type="SUPFAM" id="SSF46785">
    <property type="entry name" value="Winged helix' DNA-binding domain"/>
    <property type="match status" value="1"/>
</dbReference>
<dbReference type="GO" id="GO:0005737">
    <property type="term" value="C:cytoplasm"/>
    <property type="evidence" value="ECO:0007669"/>
    <property type="project" value="UniProtKB-SubCell"/>
</dbReference>
<evidence type="ECO:0000256" key="2">
    <source>
        <dbReference type="ARBA" id="ARBA00008316"/>
    </source>
</evidence>
<dbReference type="GO" id="GO:0006526">
    <property type="term" value="P:L-arginine biosynthetic process"/>
    <property type="evidence" value="ECO:0007669"/>
    <property type="project" value="UniProtKB-UniPathway"/>
</dbReference>
<keyword evidence="4 8" id="KW-0678">Repressor</keyword>
<evidence type="ECO:0000256" key="6">
    <source>
        <dbReference type="ARBA" id="ARBA00023125"/>
    </source>
</evidence>
<evidence type="ECO:0000313" key="12">
    <source>
        <dbReference type="Proteomes" id="UP000291933"/>
    </source>
</evidence>
<gene>
    <name evidence="8" type="primary">argR</name>
    <name evidence="11" type="ORF">ET996_09535</name>
</gene>
<dbReference type="InterPro" id="IPR001669">
    <property type="entry name" value="Arg_repress"/>
</dbReference>
<dbReference type="PANTHER" id="PTHR34471:SF1">
    <property type="entry name" value="ARGININE REPRESSOR"/>
    <property type="match status" value="1"/>
</dbReference>
<dbReference type="PRINTS" id="PR01467">
    <property type="entry name" value="ARGREPRESSOR"/>
</dbReference>
<keyword evidence="5 8" id="KW-0805">Transcription regulation</keyword>
<evidence type="ECO:0000256" key="3">
    <source>
        <dbReference type="ARBA" id="ARBA00022490"/>
    </source>
</evidence>
<dbReference type="EMBL" id="SDMR01000011">
    <property type="protein sequence ID" value="TBT94631.1"/>
    <property type="molecule type" value="Genomic_DNA"/>
</dbReference>
<dbReference type="RefSeq" id="WP_131172333.1">
    <property type="nucleotide sequence ID" value="NZ_FXTL01000011.1"/>
</dbReference>
<evidence type="ECO:0000256" key="4">
    <source>
        <dbReference type="ARBA" id="ARBA00022491"/>
    </source>
</evidence>
<evidence type="ECO:0000256" key="5">
    <source>
        <dbReference type="ARBA" id="ARBA00023015"/>
    </source>
</evidence>
<proteinExistence type="inferred from homology"/>
<evidence type="ECO:0000259" key="9">
    <source>
        <dbReference type="Pfam" id="PF01316"/>
    </source>
</evidence>
<keyword evidence="3 8" id="KW-0963">Cytoplasm</keyword>
<dbReference type="GO" id="GO:0003700">
    <property type="term" value="F:DNA-binding transcription factor activity"/>
    <property type="evidence" value="ECO:0007669"/>
    <property type="project" value="UniProtKB-UniRule"/>
</dbReference>
<dbReference type="Pfam" id="PF01316">
    <property type="entry name" value="Arg_repressor"/>
    <property type="match status" value="1"/>
</dbReference>
<comment type="caution">
    <text evidence="11">The sequence shown here is derived from an EMBL/GenBank/DDBJ whole genome shotgun (WGS) entry which is preliminary data.</text>
</comment>